<dbReference type="InterPro" id="IPR000585">
    <property type="entry name" value="Hemopexin-like_dom"/>
</dbReference>
<feature type="binding site" description="in inhibited form" evidence="11">
    <location>
        <position position="93"/>
    </location>
    <ligand>
        <name>Zn(2+)</name>
        <dbReference type="ChEBI" id="CHEBI:29105"/>
        <label>2</label>
        <note>catalytic</note>
    </ligand>
</feature>
<feature type="active site" evidence="9">
    <location>
        <position position="234"/>
    </location>
</feature>
<feature type="repeat" description="Hemopexin" evidence="14">
    <location>
        <begin position="451"/>
        <end position="499"/>
    </location>
</feature>
<dbReference type="Pfam" id="PF00413">
    <property type="entry name" value="Peptidase_M10"/>
    <property type="match status" value="1"/>
</dbReference>
<feature type="binding site" evidence="11">
    <location>
        <position position="251"/>
    </location>
    <ligand>
        <name>Zn(2+)</name>
        <dbReference type="ChEBI" id="CHEBI:29105"/>
        <label>2</label>
        <note>catalytic</note>
    </ligand>
</feature>
<dbReference type="SMART" id="SM00235">
    <property type="entry name" value="ZnMc"/>
    <property type="match status" value="1"/>
</dbReference>
<evidence type="ECO:0000256" key="5">
    <source>
        <dbReference type="ARBA" id="ARBA00022801"/>
    </source>
</evidence>
<feature type="modified residue" description="Phosphotyrosine; by PKDCC" evidence="13">
    <location>
        <position position="438"/>
    </location>
</feature>
<dbReference type="InterPro" id="IPR001818">
    <property type="entry name" value="Pept_M10_metallopeptidase"/>
</dbReference>
<keyword evidence="12" id="KW-1015">Disulfide bond</keyword>
<dbReference type="PANTHER" id="PTHR10201:SF308">
    <property type="entry name" value="MATRIX METALLOPROTEINASE 2"/>
    <property type="match status" value="1"/>
</dbReference>
<comment type="cofactor">
    <cofactor evidence="11">
        <name>Zn(2+)</name>
        <dbReference type="ChEBI" id="CHEBI:29105"/>
    </cofactor>
    <text evidence="11">Binds 2 Zn(2+) ions per subunit.</text>
</comment>
<dbReference type="InterPro" id="IPR002477">
    <property type="entry name" value="Peptidoglycan-bd-like"/>
</dbReference>
<feature type="binding site" evidence="11">
    <location>
        <position position="208"/>
    </location>
    <ligand>
        <name>Ca(2+)</name>
        <dbReference type="ChEBI" id="CHEBI:29108"/>
        <label>3</label>
    </ligand>
</feature>
<dbReference type="GO" id="GO:0030574">
    <property type="term" value="P:collagen catabolic process"/>
    <property type="evidence" value="ECO:0007669"/>
    <property type="project" value="TreeGrafter"/>
</dbReference>
<feature type="signal peptide" evidence="16">
    <location>
        <begin position="1"/>
        <end position="19"/>
    </location>
</feature>
<dbReference type="InterPro" id="IPR036365">
    <property type="entry name" value="PGBD-like_sf"/>
</dbReference>
<evidence type="ECO:0000256" key="4">
    <source>
        <dbReference type="ARBA" id="ARBA00022737"/>
    </source>
</evidence>
<dbReference type="InterPro" id="IPR036375">
    <property type="entry name" value="Hemopexin-like_dom_sf"/>
</dbReference>
<evidence type="ECO:0000256" key="13">
    <source>
        <dbReference type="PIRSR" id="PIRSR621190-4"/>
    </source>
</evidence>
<feature type="binding site" evidence="11">
    <location>
        <position position="211"/>
    </location>
    <ligand>
        <name>Ca(2+)</name>
        <dbReference type="ChEBI" id="CHEBI:29108"/>
        <label>1</label>
    </ligand>
</feature>
<evidence type="ECO:0000256" key="16">
    <source>
        <dbReference type="SAM" id="SignalP"/>
    </source>
</evidence>
<feature type="binding site" evidence="11">
    <location>
        <position position="360"/>
    </location>
    <ligand>
        <name>Ca(2+)</name>
        <dbReference type="ChEBI" id="CHEBI:29108"/>
        <label>4</label>
    </ligand>
</feature>
<evidence type="ECO:0000256" key="6">
    <source>
        <dbReference type="ARBA" id="ARBA00022833"/>
    </source>
</evidence>
<dbReference type="AlphaFoldDB" id="A0A0K8T723"/>
<feature type="domain" description="Peptidase metallopeptidase" evidence="17">
    <location>
        <begin position="112"/>
        <end position="281"/>
    </location>
</feature>
<accession>A0A0K8T723</accession>
<feature type="region of interest" description="Disordered" evidence="15">
    <location>
        <begin position="296"/>
        <end position="352"/>
    </location>
</feature>
<keyword evidence="11" id="KW-0106">Calcium</keyword>
<dbReference type="FunFam" id="2.110.10.10:FF:000018">
    <property type="entry name" value="Matrix metallopeptidase 25b"/>
    <property type="match status" value="1"/>
</dbReference>
<dbReference type="EMBL" id="GBRD01004861">
    <property type="protein sequence ID" value="JAG60960.1"/>
    <property type="molecule type" value="Transcribed_RNA"/>
</dbReference>
<evidence type="ECO:0000256" key="10">
    <source>
        <dbReference type="PIRSR" id="PIRSR001191-2"/>
    </source>
</evidence>
<dbReference type="CDD" id="cd04278">
    <property type="entry name" value="ZnMc_MMP"/>
    <property type="match status" value="1"/>
</dbReference>
<comment type="cofactor">
    <cofactor evidence="11">
        <name>Ca(2+)</name>
        <dbReference type="ChEBI" id="CHEBI:29108"/>
    </cofactor>
    <text evidence="11">Can bind about 5 Ca(2+) ions per subunit.</text>
</comment>
<evidence type="ECO:0000313" key="18">
    <source>
        <dbReference type="EMBL" id="JAG60960.1"/>
    </source>
</evidence>
<evidence type="ECO:0000256" key="2">
    <source>
        <dbReference type="ARBA" id="ARBA00022670"/>
    </source>
</evidence>
<feature type="repeat" description="Hemopexin" evidence="14">
    <location>
        <begin position="352"/>
        <end position="400"/>
    </location>
</feature>
<dbReference type="InterPro" id="IPR006026">
    <property type="entry name" value="Peptidase_Metallo"/>
</dbReference>
<proteinExistence type="inferred from homology"/>
<dbReference type="SMART" id="SM00120">
    <property type="entry name" value="HX"/>
    <property type="match status" value="4"/>
</dbReference>
<reference evidence="18" key="1">
    <citation type="submission" date="2014-09" db="EMBL/GenBank/DDBJ databases">
        <authorList>
            <person name="Magalhaes I.L.F."/>
            <person name="Oliveira U."/>
            <person name="Santos F.R."/>
            <person name="Vidigal T.H.D.A."/>
            <person name="Brescovit A.D."/>
            <person name="Santos A.J."/>
        </authorList>
    </citation>
    <scope>NUCLEOTIDE SEQUENCE</scope>
</reference>
<dbReference type="SUPFAM" id="SSF50923">
    <property type="entry name" value="Hemopexin-like domain"/>
    <property type="match status" value="1"/>
</dbReference>
<dbReference type="GO" id="GO:0006508">
    <property type="term" value="P:proteolysis"/>
    <property type="evidence" value="ECO:0007669"/>
    <property type="project" value="UniProtKB-KW"/>
</dbReference>
<evidence type="ECO:0000259" key="17">
    <source>
        <dbReference type="SMART" id="SM00235"/>
    </source>
</evidence>
<feature type="repeat" description="Hemopexin" evidence="14">
    <location>
        <begin position="404"/>
        <end position="449"/>
    </location>
</feature>
<dbReference type="Gene3D" id="2.110.10.10">
    <property type="entry name" value="Hemopexin-like domain"/>
    <property type="match status" value="1"/>
</dbReference>
<feature type="binding site" evidence="11">
    <location>
        <position position="408"/>
    </location>
    <ligand>
        <name>Ca(2+)</name>
        <dbReference type="ChEBI" id="CHEBI:29108"/>
        <label>4</label>
    </ligand>
</feature>
<dbReference type="CDD" id="cd00094">
    <property type="entry name" value="HX"/>
    <property type="match status" value="1"/>
</dbReference>
<dbReference type="Pfam" id="PF00045">
    <property type="entry name" value="Hemopexin"/>
    <property type="match status" value="4"/>
</dbReference>
<keyword evidence="3 10" id="KW-0479">Metal-binding</keyword>
<feature type="binding site" evidence="11">
    <location>
        <position position="186"/>
    </location>
    <ligand>
        <name>Ca(2+)</name>
        <dbReference type="ChEBI" id="CHEBI:29108"/>
        <label>3</label>
    </ligand>
</feature>
<feature type="repeat" description="Hemopexin" evidence="14">
    <location>
        <begin position="500"/>
        <end position="547"/>
    </location>
</feature>
<feature type="disulfide bond" evidence="12">
    <location>
        <begin position="355"/>
        <end position="547"/>
    </location>
</feature>
<dbReference type="PANTHER" id="PTHR10201">
    <property type="entry name" value="MATRIX METALLOPROTEINASE"/>
    <property type="match status" value="1"/>
</dbReference>
<dbReference type="PRINTS" id="PR00138">
    <property type="entry name" value="MATRIXIN"/>
</dbReference>
<keyword evidence="4" id="KW-0677">Repeat</keyword>
<dbReference type="InterPro" id="IPR018487">
    <property type="entry name" value="Hemopexin-like_repeat"/>
</dbReference>
<feature type="binding site" evidence="11">
    <location>
        <position position="168"/>
    </location>
    <ligand>
        <name>Ca(2+)</name>
        <dbReference type="ChEBI" id="CHEBI:29108"/>
        <label>2</label>
    </ligand>
</feature>
<evidence type="ECO:0000256" key="7">
    <source>
        <dbReference type="ARBA" id="ARBA00023049"/>
    </source>
</evidence>
<feature type="binding site" evidence="10">
    <location>
        <position position="243"/>
    </location>
    <ligand>
        <name>Zn(2+)</name>
        <dbReference type="ChEBI" id="CHEBI:29105"/>
        <label>2</label>
        <note>catalytic</note>
    </ligand>
</feature>
<feature type="binding site" evidence="11">
    <location>
        <position position="193"/>
    </location>
    <ligand>
        <name>Zn(2+)</name>
        <dbReference type="ChEBI" id="CHEBI:29105"/>
        <label>1</label>
    </ligand>
</feature>
<keyword evidence="5" id="KW-0378">Hydrolase</keyword>
<keyword evidence="7" id="KW-0482">Metalloprotease</keyword>
<organism evidence="18">
    <name type="scientific">Lygus hesperus</name>
    <name type="common">Western plant bug</name>
    <dbReference type="NCBI Taxonomy" id="30085"/>
    <lineage>
        <taxon>Eukaryota</taxon>
        <taxon>Metazoa</taxon>
        <taxon>Ecdysozoa</taxon>
        <taxon>Arthropoda</taxon>
        <taxon>Hexapoda</taxon>
        <taxon>Insecta</taxon>
        <taxon>Pterygota</taxon>
        <taxon>Neoptera</taxon>
        <taxon>Paraneoptera</taxon>
        <taxon>Hemiptera</taxon>
        <taxon>Heteroptera</taxon>
        <taxon>Panheteroptera</taxon>
        <taxon>Cimicomorpha</taxon>
        <taxon>Miridae</taxon>
        <taxon>Mirini</taxon>
        <taxon>Lygus</taxon>
    </lineage>
</organism>
<feature type="binding site" evidence="10">
    <location>
        <position position="233"/>
    </location>
    <ligand>
        <name>Zn(2+)</name>
        <dbReference type="ChEBI" id="CHEBI:29105"/>
        <label>2</label>
        <note>catalytic</note>
    </ligand>
</feature>
<feature type="binding site" evidence="11">
    <location>
        <position position="185"/>
    </location>
    <ligand>
        <name>Ca(2+)</name>
        <dbReference type="ChEBI" id="CHEBI:29108"/>
        <label>3</label>
    </ligand>
</feature>
<dbReference type="Pfam" id="PF01471">
    <property type="entry name" value="PG_binding_1"/>
    <property type="match status" value="1"/>
</dbReference>
<feature type="binding site" evidence="11">
    <location>
        <position position="457"/>
    </location>
    <ligand>
        <name>Ca(2+)</name>
        <dbReference type="ChEBI" id="CHEBI:29108"/>
        <label>5</label>
    </ligand>
</feature>
<evidence type="ECO:0000256" key="8">
    <source>
        <dbReference type="ARBA" id="ARBA00023145"/>
    </source>
</evidence>
<keyword evidence="16" id="KW-0732">Signal</keyword>
<feature type="compositionally biased region" description="Low complexity" evidence="15">
    <location>
        <begin position="323"/>
        <end position="341"/>
    </location>
</feature>
<keyword evidence="6 10" id="KW-0862">Zinc</keyword>
<evidence type="ECO:0000256" key="3">
    <source>
        <dbReference type="ARBA" id="ARBA00022723"/>
    </source>
</evidence>
<evidence type="ECO:0000256" key="11">
    <source>
        <dbReference type="PIRSR" id="PIRSR621190-2"/>
    </source>
</evidence>
<feature type="binding site" evidence="11">
    <location>
        <position position="504"/>
    </location>
    <ligand>
        <name>Ca(2+)</name>
        <dbReference type="ChEBI" id="CHEBI:29108"/>
        <label>4</label>
    </ligand>
</feature>
<feature type="binding site" evidence="11">
    <location>
        <position position="204"/>
    </location>
    <ligand>
        <name>Ca(2+)</name>
        <dbReference type="ChEBI" id="CHEBI:29108"/>
        <label>2</label>
    </ligand>
</feature>
<dbReference type="InterPro" id="IPR033739">
    <property type="entry name" value="M10A_MMP"/>
</dbReference>
<feature type="binding site" evidence="11">
    <location>
        <position position="202"/>
    </location>
    <ligand>
        <name>Ca(2+)</name>
        <dbReference type="ChEBI" id="CHEBI:29108"/>
        <label>2</label>
    </ligand>
</feature>
<dbReference type="GO" id="GO:0030198">
    <property type="term" value="P:extracellular matrix organization"/>
    <property type="evidence" value="ECO:0007669"/>
    <property type="project" value="TreeGrafter"/>
</dbReference>
<dbReference type="InterPro" id="IPR021190">
    <property type="entry name" value="Pept_M10A"/>
</dbReference>
<evidence type="ECO:0000256" key="12">
    <source>
        <dbReference type="PIRSR" id="PIRSR621190-3"/>
    </source>
</evidence>
<dbReference type="Gene3D" id="3.40.390.10">
    <property type="entry name" value="Collagenase (Catalytic Domain)"/>
    <property type="match status" value="1"/>
</dbReference>
<sequence>MSHNKCYVILVYLCVGVSTLPVRSRNRNPPIPDNMISYLTQFGYLPEADRETGFLRTESQLRESIKNLQRFGNIPATGDIDDDTLELMSRPRCGIQDIPNFYKRRRRRFAVHGQKWHTTNLSWSLRTKNFNNSSLDYGRLRADLHRALQLWARHSRLTFAEVNSDNADILVYFEKGFHGDGYPFDGQGQVLAHAFFPGGGRGGDVHFDIEEPWQLTGDEENGNGVNLFVVAAHEFGHSLGLSHSSVADSLMYPWYNSNNDLSGEFDLSDDDRYGIQQIYGAKDRLWGKNTGDKPVHRWPLRPPTLAPPRGWDPQVPVTEKPRTTTTTTTPTTTTTRRTTTTASPWGTDSERPDTCNTAYDAVSIIRKEVYIFKGKYIWRLGNRGLYAGYPALTTRLWNNLPASLTRVDAVYERLDKKIVFFIGRQVYVFHGTNPLEGYPKQLTDLGLPRSVDKIDAAMVWGYNSRTYLFSGTMYWKFDEDEQRVELDYPRDMGNIWKGVGYNIDAAFQWKDGNVYFFKGKGFWKFNDRTMSVENKKPLQSSHFWMGCPAIDLNDTLGNEIPTDEPDTVGQSAFLAANLQNLLICFIISFVCRVYQR</sequence>
<dbReference type="InterPro" id="IPR024079">
    <property type="entry name" value="MetalloPept_cat_dom_sf"/>
</dbReference>
<keyword evidence="8" id="KW-0865">Zymogen</keyword>
<comment type="similarity">
    <text evidence="1">Belongs to the peptidase M10A family.</text>
</comment>
<feature type="binding site" evidence="11">
    <location>
        <position position="206"/>
    </location>
    <ligand>
        <name>Zn(2+)</name>
        <dbReference type="ChEBI" id="CHEBI:29105"/>
        <label>1</label>
    </ligand>
</feature>
<evidence type="ECO:0000256" key="9">
    <source>
        <dbReference type="PIRSR" id="PIRSR001191-1"/>
    </source>
</evidence>
<dbReference type="GO" id="GO:0004222">
    <property type="term" value="F:metalloendopeptidase activity"/>
    <property type="evidence" value="ECO:0007669"/>
    <property type="project" value="InterPro"/>
</dbReference>
<dbReference type="PIRSF" id="PIRSF001191">
    <property type="entry name" value="Peptidase_M10A_matrix"/>
    <property type="match status" value="1"/>
</dbReference>
<feature type="binding site" evidence="11">
    <location>
        <position position="178"/>
    </location>
    <ligand>
        <name>Zn(2+)</name>
        <dbReference type="ChEBI" id="CHEBI:29105"/>
        <label>1</label>
    </ligand>
</feature>
<dbReference type="GO" id="GO:0031012">
    <property type="term" value="C:extracellular matrix"/>
    <property type="evidence" value="ECO:0007669"/>
    <property type="project" value="InterPro"/>
</dbReference>
<evidence type="ECO:0000256" key="15">
    <source>
        <dbReference type="SAM" id="MobiDB-lite"/>
    </source>
</evidence>
<evidence type="ECO:0000256" key="1">
    <source>
        <dbReference type="ARBA" id="ARBA00010370"/>
    </source>
</evidence>
<evidence type="ECO:0000256" key="14">
    <source>
        <dbReference type="PROSITE-ProRule" id="PRU01011"/>
    </source>
</evidence>
<dbReference type="SUPFAM" id="SSF55486">
    <property type="entry name" value="Metalloproteases ('zincins'), catalytic domain"/>
    <property type="match status" value="1"/>
</dbReference>
<feature type="chain" id="PRO_5005519857" description="Peptidase metallopeptidase domain-containing protein" evidence="16">
    <location>
        <begin position="20"/>
        <end position="596"/>
    </location>
</feature>
<dbReference type="GO" id="GO:0008270">
    <property type="term" value="F:zinc ion binding"/>
    <property type="evidence" value="ECO:0007669"/>
    <property type="project" value="InterPro"/>
</dbReference>
<feature type="binding site" evidence="11">
    <location>
        <position position="211"/>
    </location>
    <ligand>
        <name>Ca(2+)</name>
        <dbReference type="ChEBI" id="CHEBI:29108"/>
        <label>3</label>
    </ligand>
</feature>
<keyword evidence="2" id="KW-0645">Protease</keyword>
<dbReference type="PROSITE" id="PS51642">
    <property type="entry name" value="HEMOPEXIN_2"/>
    <property type="match status" value="4"/>
</dbReference>
<feature type="binding site" evidence="10">
    <location>
        <position position="237"/>
    </location>
    <ligand>
        <name>Zn(2+)</name>
        <dbReference type="ChEBI" id="CHEBI:29105"/>
        <label>2</label>
        <note>catalytic</note>
    </ligand>
</feature>
<dbReference type="SUPFAM" id="SSF47090">
    <property type="entry name" value="PGBD-like"/>
    <property type="match status" value="1"/>
</dbReference>
<name>A0A0K8T723_LYGHE</name>
<feature type="binding site" evidence="11">
    <location>
        <position position="180"/>
    </location>
    <ligand>
        <name>Zn(2+)</name>
        <dbReference type="ChEBI" id="CHEBI:29105"/>
        <label>1</label>
    </ligand>
</feature>
<dbReference type="GO" id="GO:0005615">
    <property type="term" value="C:extracellular space"/>
    <property type="evidence" value="ECO:0007669"/>
    <property type="project" value="TreeGrafter"/>
</dbReference>
<protein>
    <recommendedName>
        <fullName evidence="17">Peptidase metallopeptidase domain-containing protein</fullName>
    </recommendedName>
</protein>